<feature type="domain" description="RRM" evidence="12">
    <location>
        <begin position="302"/>
        <end position="374"/>
    </location>
</feature>
<dbReference type="Proteomes" id="UP000836841">
    <property type="component" value="Chromosome 2"/>
</dbReference>
<dbReference type="Gene3D" id="3.30.70.330">
    <property type="match status" value="3"/>
</dbReference>
<dbReference type="FunFam" id="3.30.70.330:FF:000395">
    <property type="entry name" value="Polyadenylate-binding protein RBP47"/>
    <property type="match status" value="1"/>
</dbReference>
<dbReference type="CDD" id="cd12346">
    <property type="entry name" value="RRM3_NGR1_NAM8_like"/>
    <property type="match status" value="1"/>
</dbReference>
<evidence type="ECO:0000256" key="10">
    <source>
        <dbReference type="PROSITE-ProRule" id="PRU00176"/>
    </source>
</evidence>
<dbReference type="AlphaFoldDB" id="A0AAU9RRT2"/>
<dbReference type="EMBL" id="OU466858">
    <property type="protein sequence ID" value="CAH2046688.1"/>
    <property type="molecule type" value="Genomic_DNA"/>
</dbReference>
<feature type="region of interest" description="Disordered" evidence="11">
    <location>
        <begin position="75"/>
        <end position="97"/>
    </location>
</feature>
<name>A0AAU9RRT2_THLAR</name>
<dbReference type="CDD" id="cd12345">
    <property type="entry name" value="RRM2_SECp43_like"/>
    <property type="match status" value="1"/>
</dbReference>
<sequence length="435" mass="48500">QPQNCSPTNFNQSHTNALMADTKVQSPETTAVEENQRITSPAAPPPQQPHWMAMRYPSAMVMPHQMMYAPPPYSPYHHNHYHQQHHQSRGNKHQNASNAENKTVWVGDLLHWMDESYLNSCFSSAGEMSSVKVIRNKHTGLSEGYGFVEFDSHDVAEKVLQEFNGVTMLKSDQPFRLNWASFSTGEKRLENGPDHSIFVGDLAPEVSDAMLLKTFVDKYPSVKNAKVVIDGNTGRSKGYGFVRFGDDNERSKAMLEMNGVKFCSRAMRIGPATPRKPNGYHQQGGYMSNGALARHEGDSLNTTIFVGGLDSSVTDEDLRQPFAAYGDIVSVKIPIGKGCGFIQFVNRENAEEALEKLNGSEIGKQTVRLSWGRNPGNKQPRGEYGDQWVDPYYGGQYYNGYGYMLPPPVDPRMYAAAPYGGYPVYGGHQQQQQVS</sequence>
<keyword evidence="4" id="KW-0677">Repeat</keyword>
<evidence type="ECO:0000256" key="9">
    <source>
        <dbReference type="ARBA" id="ARBA00063471"/>
    </source>
</evidence>
<feature type="compositionally biased region" description="Polar residues" evidence="11">
    <location>
        <begin position="25"/>
        <end position="39"/>
    </location>
</feature>
<keyword evidence="6" id="KW-0539">Nucleus</keyword>
<dbReference type="InterPro" id="IPR012677">
    <property type="entry name" value="Nucleotide-bd_a/b_plait_sf"/>
</dbReference>
<feature type="non-terminal residue" evidence="13">
    <location>
        <position position="435"/>
    </location>
</feature>
<accession>A0AAU9RRT2</accession>
<dbReference type="FunFam" id="3.30.70.330:FF:000103">
    <property type="entry name" value="Polyadenylate-binding protein RBP47B"/>
    <property type="match status" value="1"/>
</dbReference>
<dbReference type="CDD" id="cd12344">
    <property type="entry name" value="RRM1_SECp43_like"/>
    <property type="match status" value="1"/>
</dbReference>
<feature type="compositionally biased region" description="Basic residues" evidence="11">
    <location>
        <begin position="77"/>
        <end position="92"/>
    </location>
</feature>
<evidence type="ECO:0000259" key="12">
    <source>
        <dbReference type="PROSITE" id="PS50102"/>
    </source>
</evidence>
<dbReference type="GO" id="GO:0005634">
    <property type="term" value="C:nucleus"/>
    <property type="evidence" value="ECO:0007669"/>
    <property type="project" value="UniProtKB-SubCell"/>
</dbReference>
<evidence type="ECO:0000256" key="2">
    <source>
        <dbReference type="ARBA" id="ARBA00004463"/>
    </source>
</evidence>
<dbReference type="SUPFAM" id="SSF54928">
    <property type="entry name" value="RNA-binding domain, RBD"/>
    <property type="match status" value="3"/>
</dbReference>
<evidence type="ECO:0000256" key="8">
    <source>
        <dbReference type="ARBA" id="ARBA00061069"/>
    </source>
</evidence>
<evidence type="ECO:0000256" key="3">
    <source>
        <dbReference type="ARBA" id="ARBA00022664"/>
    </source>
</evidence>
<dbReference type="GO" id="GO:0003729">
    <property type="term" value="F:mRNA binding"/>
    <property type="evidence" value="ECO:0007669"/>
    <property type="project" value="InterPro"/>
</dbReference>
<keyword evidence="5 10" id="KW-0694">RNA-binding</keyword>
<evidence type="ECO:0000256" key="1">
    <source>
        <dbReference type="ARBA" id="ARBA00004123"/>
    </source>
</evidence>
<dbReference type="PANTHER" id="PTHR47640">
    <property type="entry name" value="TRNA SELENOCYSTEINE 1-ASSOCIATED PROTEIN 1-RELATED-RELATED"/>
    <property type="match status" value="1"/>
</dbReference>
<evidence type="ECO:0000256" key="7">
    <source>
        <dbReference type="ARBA" id="ARBA00057395"/>
    </source>
</evidence>
<dbReference type="GO" id="GO:0006397">
    <property type="term" value="P:mRNA processing"/>
    <property type="evidence" value="ECO:0007669"/>
    <property type="project" value="UniProtKB-KW"/>
</dbReference>
<organism evidence="13 14">
    <name type="scientific">Thlaspi arvense</name>
    <name type="common">Field penny-cress</name>
    <dbReference type="NCBI Taxonomy" id="13288"/>
    <lineage>
        <taxon>Eukaryota</taxon>
        <taxon>Viridiplantae</taxon>
        <taxon>Streptophyta</taxon>
        <taxon>Embryophyta</taxon>
        <taxon>Tracheophyta</taxon>
        <taxon>Spermatophyta</taxon>
        <taxon>Magnoliopsida</taxon>
        <taxon>eudicotyledons</taxon>
        <taxon>Gunneridae</taxon>
        <taxon>Pentapetalae</taxon>
        <taxon>rosids</taxon>
        <taxon>malvids</taxon>
        <taxon>Brassicales</taxon>
        <taxon>Brassicaceae</taxon>
        <taxon>Thlaspideae</taxon>
        <taxon>Thlaspi</taxon>
    </lineage>
</organism>
<dbReference type="InterPro" id="IPR050825">
    <property type="entry name" value="RBM42_RBP45_47-like"/>
</dbReference>
<comment type="similarity">
    <text evidence="8">Belongs to the polyadenylate-binding RBP47 family.</text>
</comment>
<feature type="region of interest" description="Disordered" evidence="11">
    <location>
        <begin position="25"/>
        <end position="50"/>
    </location>
</feature>
<dbReference type="SMART" id="SM00360">
    <property type="entry name" value="RRM"/>
    <property type="match status" value="3"/>
</dbReference>
<feature type="domain" description="RRM" evidence="12">
    <location>
        <begin position="102"/>
        <end position="182"/>
    </location>
</feature>
<evidence type="ECO:0000256" key="4">
    <source>
        <dbReference type="ARBA" id="ARBA00022737"/>
    </source>
</evidence>
<comment type="subunit">
    <text evidence="9">Interacts with the poly(A) tail of mRNA in nucleus.</text>
</comment>
<evidence type="ECO:0000313" key="13">
    <source>
        <dbReference type="EMBL" id="CAH2046688.1"/>
    </source>
</evidence>
<reference evidence="13 14" key="1">
    <citation type="submission" date="2022-03" db="EMBL/GenBank/DDBJ databases">
        <authorList>
            <person name="Nunn A."/>
            <person name="Chopra R."/>
            <person name="Nunn A."/>
            <person name="Contreras Garrido A."/>
        </authorList>
    </citation>
    <scope>NUCLEOTIDE SEQUENCE [LARGE SCALE GENOMIC DNA]</scope>
</reference>
<dbReference type="FunFam" id="3.30.70.330:FF:000144">
    <property type="entry name" value="Polyadenylate-binding protein RBP47B"/>
    <property type="match status" value="1"/>
</dbReference>
<evidence type="ECO:0000256" key="6">
    <source>
        <dbReference type="ARBA" id="ARBA00023242"/>
    </source>
</evidence>
<evidence type="ECO:0000313" key="14">
    <source>
        <dbReference type="Proteomes" id="UP000836841"/>
    </source>
</evidence>
<keyword evidence="14" id="KW-1185">Reference proteome</keyword>
<feature type="domain" description="RRM" evidence="12">
    <location>
        <begin position="195"/>
        <end position="274"/>
    </location>
</feature>
<dbReference type="GO" id="GO:0005829">
    <property type="term" value="C:cytosol"/>
    <property type="evidence" value="ECO:0007669"/>
    <property type="project" value="TreeGrafter"/>
</dbReference>
<dbReference type="PANTHER" id="PTHR47640:SF16">
    <property type="entry name" value="POLYADENYLATE-BINDING PROTEIN RBP47C-RELATED"/>
    <property type="match status" value="1"/>
</dbReference>
<comment type="subcellular location">
    <subcellularLocation>
        <location evidence="2">Cytoplasmic granule</location>
    </subcellularLocation>
    <subcellularLocation>
        <location evidence="1">Nucleus</location>
    </subcellularLocation>
</comment>
<dbReference type="PROSITE" id="PS50102">
    <property type="entry name" value="RRM"/>
    <property type="match status" value="3"/>
</dbReference>
<gene>
    <name evidence="13" type="ORF">TAV2_LOCUS7263</name>
</gene>
<evidence type="ECO:0000256" key="5">
    <source>
        <dbReference type="ARBA" id="ARBA00022884"/>
    </source>
</evidence>
<proteinExistence type="inferred from homology"/>
<dbReference type="InterPro" id="IPR035979">
    <property type="entry name" value="RBD_domain_sf"/>
</dbReference>
<dbReference type="Pfam" id="PF00076">
    <property type="entry name" value="RRM_1"/>
    <property type="match status" value="3"/>
</dbReference>
<comment type="function">
    <text evidence="7">Heterogeneous nuclear ribonucleoprotein (hnRNP)-protein binding the poly(A) tail of mRNA and probably involved in some steps of pre-mRNA maturation.</text>
</comment>
<keyword evidence="3" id="KW-0507">mRNA processing</keyword>
<dbReference type="InterPro" id="IPR000504">
    <property type="entry name" value="RRM_dom"/>
</dbReference>
<evidence type="ECO:0000256" key="11">
    <source>
        <dbReference type="SAM" id="MobiDB-lite"/>
    </source>
</evidence>
<protein>
    <recommendedName>
        <fullName evidence="12">RRM domain-containing protein</fullName>
    </recommendedName>
</protein>